<sequence length="93" mass="11217">MSLYSICFYHMPLSLVLFLLLLFHNHFVWLKFNNVFYILSQHLHLHLCDDSYISLMPDIKWHCMRLIMGRVYSRGFLNLGRVYSRGFLNLGLY</sequence>
<dbReference type="OMA" id="SICFYHM"/>
<accession>V7B0K9</accession>
<dbReference type="AlphaFoldDB" id="V7B0K9"/>
<dbReference type="EMBL" id="CM002296">
    <property type="protein sequence ID" value="ESW10006.1"/>
    <property type="molecule type" value="Genomic_DNA"/>
</dbReference>
<name>V7B0K9_PHAVU</name>
<organism evidence="1 2">
    <name type="scientific">Phaseolus vulgaris</name>
    <name type="common">Kidney bean</name>
    <name type="synonym">French bean</name>
    <dbReference type="NCBI Taxonomy" id="3885"/>
    <lineage>
        <taxon>Eukaryota</taxon>
        <taxon>Viridiplantae</taxon>
        <taxon>Streptophyta</taxon>
        <taxon>Embryophyta</taxon>
        <taxon>Tracheophyta</taxon>
        <taxon>Spermatophyta</taxon>
        <taxon>Magnoliopsida</taxon>
        <taxon>eudicotyledons</taxon>
        <taxon>Gunneridae</taxon>
        <taxon>Pentapetalae</taxon>
        <taxon>rosids</taxon>
        <taxon>fabids</taxon>
        <taxon>Fabales</taxon>
        <taxon>Fabaceae</taxon>
        <taxon>Papilionoideae</taxon>
        <taxon>50 kb inversion clade</taxon>
        <taxon>NPAAA clade</taxon>
        <taxon>indigoferoid/millettioid clade</taxon>
        <taxon>Phaseoleae</taxon>
        <taxon>Phaseolus</taxon>
    </lineage>
</organism>
<evidence type="ECO:0000313" key="1">
    <source>
        <dbReference type="EMBL" id="ESW10006.1"/>
    </source>
</evidence>
<proteinExistence type="predicted"/>
<reference evidence="2" key="1">
    <citation type="journal article" date="2014" name="Nat. Genet.">
        <title>A reference genome for common bean and genome-wide analysis of dual domestications.</title>
        <authorList>
            <person name="Schmutz J."/>
            <person name="McClean P.E."/>
            <person name="Mamidi S."/>
            <person name="Wu G.A."/>
            <person name="Cannon S.B."/>
            <person name="Grimwood J."/>
            <person name="Jenkins J."/>
            <person name="Shu S."/>
            <person name="Song Q."/>
            <person name="Chavarro C."/>
            <person name="Torres-Torres M."/>
            <person name="Geffroy V."/>
            <person name="Moghaddam S.M."/>
            <person name="Gao D."/>
            <person name="Abernathy B."/>
            <person name="Barry K."/>
            <person name="Blair M."/>
            <person name="Brick M.A."/>
            <person name="Chovatia M."/>
            <person name="Gepts P."/>
            <person name="Goodstein D.M."/>
            <person name="Gonzales M."/>
            <person name="Hellsten U."/>
            <person name="Hyten D.L."/>
            <person name="Jia G."/>
            <person name="Kelly J.D."/>
            <person name="Kudrna D."/>
            <person name="Lee R."/>
            <person name="Richard M.M."/>
            <person name="Miklas P.N."/>
            <person name="Osorno J.M."/>
            <person name="Rodrigues J."/>
            <person name="Thareau V."/>
            <person name="Urrea C.A."/>
            <person name="Wang M."/>
            <person name="Yu Y."/>
            <person name="Zhang M."/>
            <person name="Wing R.A."/>
            <person name="Cregan P.B."/>
            <person name="Rokhsar D.S."/>
            <person name="Jackson S.A."/>
        </authorList>
    </citation>
    <scope>NUCLEOTIDE SEQUENCE [LARGE SCALE GENOMIC DNA]</scope>
    <source>
        <strain evidence="2">cv. G19833</strain>
    </source>
</reference>
<gene>
    <name evidence="1" type="ORF">PHAVU_009G173700g</name>
</gene>
<evidence type="ECO:0000313" key="2">
    <source>
        <dbReference type="Proteomes" id="UP000000226"/>
    </source>
</evidence>
<dbReference type="Gramene" id="ESW10006">
    <property type="protein sequence ID" value="ESW10006"/>
    <property type="gene ID" value="PHAVU_009G173700g"/>
</dbReference>
<dbReference type="Proteomes" id="UP000000226">
    <property type="component" value="Chromosome 9"/>
</dbReference>
<protein>
    <submittedName>
        <fullName evidence="1">Uncharacterized protein</fullName>
    </submittedName>
</protein>
<keyword evidence="2" id="KW-1185">Reference proteome</keyword>